<proteinExistence type="predicted"/>
<dbReference type="Proteomes" id="UP000041254">
    <property type="component" value="Unassembled WGS sequence"/>
</dbReference>
<sequence>MAEVIELAGQCGNCELPVTLSGADINTHTNISAYVSASRVLAQLKMVGRHFHFSDGTCLQLFHLGNGEVRAIVDEPGFELQVDPPLPVGHLYQQHRQPHDPPVRNGIGSVWRTPSDRYRARWVSSGGGQGRIDASVSSFAKDKILDHFRNTHHINVTSTALNRGVGGGRVNRLLTESPHTPVAGCTTTISGGHWDGDCRLVLTNSSHPFVAWISIERFNIG</sequence>
<dbReference type="InParanoid" id="A0A0G4GK71"/>
<protein>
    <submittedName>
        <fullName evidence="1">Uncharacterized protein</fullName>
    </submittedName>
</protein>
<reference evidence="1 2" key="1">
    <citation type="submission" date="2014-11" db="EMBL/GenBank/DDBJ databases">
        <authorList>
            <person name="Zhu J."/>
            <person name="Qi W."/>
            <person name="Song R."/>
        </authorList>
    </citation>
    <scope>NUCLEOTIDE SEQUENCE [LARGE SCALE GENOMIC DNA]</scope>
</reference>
<accession>A0A0G4GK71</accession>
<dbReference type="AlphaFoldDB" id="A0A0G4GK71"/>
<dbReference type="EMBL" id="CDMY01000697">
    <property type="protein sequence ID" value="CEM30339.1"/>
    <property type="molecule type" value="Genomic_DNA"/>
</dbReference>
<organism evidence="1 2">
    <name type="scientific">Vitrella brassicaformis (strain CCMP3155)</name>
    <dbReference type="NCBI Taxonomy" id="1169540"/>
    <lineage>
        <taxon>Eukaryota</taxon>
        <taxon>Sar</taxon>
        <taxon>Alveolata</taxon>
        <taxon>Colpodellida</taxon>
        <taxon>Vitrellaceae</taxon>
        <taxon>Vitrella</taxon>
    </lineage>
</organism>
<dbReference type="PhylomeDB" id="A0A0G4GK71"/>
<evidence type="ECO:0000313" key="1">
    <source>
        <dbReference type="EMBL" id="CEM30339.1"/>
    </source>
</evidence>
<gene>
    <name evidence="1" type="ORF">Vbra_2263</name>
</gene>
<evidence type="ECO:0000313" key="2">
    <source>
        <dbReference type="Proteomes" id="UP000041254"/>
    </source>
</evidence>
<name>A0A0G4GK71_VITBC</name>
<keyword evidence="2" id="KW-1185">Reference proteome</keyword>
<dbReference type="VEuPathDB" id="CryptoDB:Vbra_2263"/>